<keyword evidence="1" id="KW-1133">Transmembrane helix</keyword>
<evidence type="ECO:0000256" key="1">
    <source>
        <dbReference type="SAM" id="Phobius"/>
    </source>
</evidence>
<feature type="transmembrane region" description="Helical" evidence="1">
    <location>
        <begin position="17"/>
        <end position="40"/>
    </location>
</feature>
<keyword evidence="1" id="KW-0812">Transmembrane</keyword>
<dbReference type="AlphaFoldDB" id="A0A6A5GZ34"/>
<feature type="transmembrane region" description="Helical" evidence="1">
    <location>
        <begin position="47"/>
        <end position="72"/>
    </location>
</feature>
<evidence type="ECO:0000313" key="2">
    <source>
        <dbReference type="EMBL" id="KAF1759663.1"/>
    </source>
</evidence>
<dbReference type="EMBL" id="WUAV01000004">
    <property type="protein sequence ID" value="KAF1759663.1"/>
    <property type="molecule type" value="Genomic_DNA"/>
</dbReference>
<reference evidence="2 3" key="1">
    <citation type="submission" date="2019-12" db="EMBL/GenBank/DDBJ databases">
        <title>Chromosome-level assembly of the Caenorhabditis remanei genome.</title>
        <authorList>
            <person name="Teterina A.A."/>
            <person name="Willis J.H."/>
            <person name="Phillips P.C."/>
        </authorList>
    </citation>
    <scope>NUCLEOTIDE SEQUENCE [LARGE SCALE GENOMIC DNA]</scope>
    <source>
        <strain evidence="2 3">PX506</strain>
        <tissue evidence="2">Whole organism</tissue>
    </source>
</reference>
<feature type="transmembrane region" description="Helical" evidence="1">
    <location>
        <begin position="215"/>
        <end position="232"/>
    </location>
</feature>
<dbReference type="KEGG" id="crq:GCK72_016130"/>
<accession>A0A6A5GZ34</accession>
<comment type="caution">
    <text evidence="2">The sequence shown here is derived from an EMBL/GenBank/DDBJ whole genome shotgun (WGS) entry which is preliminary data.</text>
</comment>
<feature type="transmembrane region" description="Helical" evidence="1">
    <location>
        <begin position="178"/>
        <end position="195"/>
    </location>
</feature>
<feature type="transmembrane region" description="Helical" evidence="1">
    <location>
        <begin position="252"/>
        <end position="272"/>
    </location>
</feature>
<protein>
    <submittedName>
        <fullName evidence="2">Uncharacterized protein</fullName>
    </submittedName>
</protein>
<evidence type="ECO:0000313" key="3">
    <source>
        <dbReference type="Proteomes" id="UP000483820"/>
    </source>
</evidence>
<dbReference type="GeneID" id="9805846"/>
<keyword evidence="1" id="KW-0472">Membrane</keyword>
<dbReference type="CTD" id="9805846"/>
<feature type="transmembrane region" description="Helical" evidence="1">
    <location>
        <begin position="92"/>
        <end position="109"/>
    </location>
</feature>
<organism evidence="2 3">
    <name type="scientific">Caenorhabditis remanei</name>
    <name type="common">Caenorhabditis vulgaris</name>
    <dbReference type="NCBI Taxonomy" id="31234"/>
    <lineage>
        <taxon>Eukaryota</taxon>
        <taxon>Metazoa</taxon>
        <taxon>Ecdysozoa</taxon>
        <taxon>Nematoda</taxon>
        <taxon>Chromadorea</taxon>
        <taxon>Rhabditida</taxon>
        <taxon>Rhabditina</taxon>
        <taxon>Rhabditomorpha</taxon>
        <taxon>Rhabditoidea</taxon>
        <taxon>Rhabditidae</taxon>
        <taxon>Peloderinae</taxon>
        <taxon>Caenorhabditis</taxon>
    </lineage>
</organism>
<feature type="transmembrane region" description="Helical" evidence="1">
    <location>
        <begin position="121"/>
        <end position="144"/>
    </location>
</feature>
<dbReference type="RefSeq" id="XP_003094822.2">
    <property type="nucleotide sequence ID" value="XM_003094774.2"/>
</dbReference>
<sequence length="294" mass="34445">MPTHINITSTYDSHLRIYLFGGLQGLDTIFSVFYCIAVLVLQCYNPFFIMVAVLCFGNILRSTFTFCTIISWCSYCDQTILNLLNLYVDHTFWNFQSGMMLLIAIHRFMDFSYARISDHIFSQFLAFLLTSWFFCSIALAMFQIKLGKLQRDMFLEHGWVDVRMDDCVGHFVAMKIPYLFPIFTIIVFIIFFYHYKKVPKHQVKFKDIPGERNTALLIILIMAIQTTLHALYDHKLYQPLSSRFNDYPYDITISMASFLPEILVPLFLFTSISQFQERVSDYKTPTLSTLSVFQ</sequence>
<dbReference type="Proteomes" id="UP000483820">
    <property type="component" value="Chromosome IV"/>
</dbReference>
<gene>
    <name evidence="2" type="ORF">GCK72_016130</name>
</gene>
<name>A0A6A5GZ34_CAERE</name>
<proteinExistence type="predicted"/>